<reference evidence="4" key="1">
    <citation type="journal article" date="2019" name="Int. J. Syst. Evol. Microbiol.">
        <title>The Global Catalogue of Microorganisms (GCM) 10K type strain sequencing project: providing services to taxonomists for standard genome sequencing and annotation.</title>
        <authorList>
            <consortium name="The Broad Institute Genomics Platform"/>
            <consortium name="The Broad Institute Genome Sequencing Center for Infectious Disease"/>
            <person name="Wu L."/>
            <person name="Ma J."/>
        </authorList>
    </citation>
    <scope>NUCLEOTIDE SEQUENCE [LARGE SCALE GENOMIC DNA]</scope>
    <source>
        <strain evidence="4">LMG 29247</strain>
    </source>
</reference>
<feature type="domain" description="Transposase IS4-like" evidence="1">
    <location>
        <begin position="123"/>
        <end position="345"/>
    </location>
</feature>
<dbReference type="InterPro" id="IPR002559">
    <property type="entry name" value="Transposase_11"/>
</dbReference>
<protein>
    <submittedName>
        <fullName evidence="3">IS4 family transposase</fullName>
    </submittedName>
</protein>
<dbReference type="Proteomes" id="UP001597304">
    <property type="component" value="Unassembled WGS sequence"/>
</dbReference>
<feature type="domain" description="Transposase IS4 N-terminal" evidence="2">
    <location>
        <begin position="20"/>
        <end position="106"/>
    </location>
</feature>
<dbReference type="SUPFAM" id="SSF53098">
    <property type="entry name" value="Ribonuclease H-like"/>
    <property type="match status" value="1"/>
</dbReference>
<evidence type="ECO:0000259" key="2">
    <source>
        <dbReference type="Pfam" id="PF13006"/>
    </source>
</evidence>
<dbReference type="InterPro" id="IPR024473">
    <property type="entry name" value="Transposases_IS4_N"/>
</dbReference>
<evidence type="ECO:0000313" key="3">
    <source>
        <dbReference type="EMBL" id="MFD1712832.1"/>
    </source>
</evidence>
<feature type="non-terminal residue" evidence="3">
    <location>
        <position position="416"/>
    </location>
</feature>
<dbReference type="Pfam" id="PF01609">
    <property type="entry name" value="DDE_Tnp_1"/>
    <property type="match status" value="1"/>
</dbReference>
<comment type="caution">
    <text evidence="3">The sequence shown here is derived from an EMBL/GenBank/DDBJ whole genome shotgun (WGS) entry which is preliminary data.</text>
</comment>
<dbReference type="EMBL" id="JBHUEJ010000058">
    <property type="protein sequence ID" value="MFD1712832.1"/>
    <property type="molecule type" value="Genomic_DNA"/>
</dbReference>
<dbReference type="InterPro" id="IPR012337">
    <property type="entry name" value="RNaseH-like_sf"/>
</dbReference>
<evidence type="ECO:0000259" key="1">
    <source>
        <dbReference type="Pfam" id="PF01609"/>
    </source>
</evidence>
<dbReference type="Pfam" id="PF13006">
    <property type="entry name" value="Nterm_IS4"/>
    <property type="match status" value="1"/>
</dbReference>
<name>A0ABW4KXP0_9BURK</name>
<gene>
    <name evidence="3" type="ORF">ACFSF0_19750</name>
</gene>
<organism evidence="3 4">
    <name type="scientific">Ottowia flava</name>
    <dbReference type="NCBI Taxonomy" id="2675430"/>
    <lineage>
        <taxon>Bacteria</taxon>
        <taxon>Pseudomonadati</taxon>
        <taxon>Pseudomonadota</taxon>
        <taxon>Betaproteobacteria</taxon>
        <taxon>Burkholderiales</taxon>
        <taxon>Comamonadaceae</taxon>
        <taxon>Ottowia</taxon>
    </lineage>
</organism>
<dbReference type="RefSeq" id="WP_377615124.1">
    <property type="nucleotide sequence ID" value="NZ_JBHUEJ010000058.1"/>
</dbReference>
<dbReference type="PANTHER" id="PTHR37529">
    <property type="entry name" value="TRANSPOSASE INSG FOR INSERTION SEQUENCE ELEMENT IS4-RELATED"/>
    <property type="match status" value="1"/>
</dbReference>
<dbReference type="InterPro" id="IPR047952">
    <property type="entry name" value="Transpos_IS4"/>
</dbReference>
<sequence length="416" mass="46824">MRLLQSTLDQTLQHAPAQGLAHLAQLIDTDWISQALNASGKASIRRRKLPADHALWLVIGLSLYRQMPMWQVVQQLSLSLSADLPAPSVSVQARQRLGSEPLRQLFGLLTQAWTRPCAPGQALRVLAVDGTVFSAPDTAENRTALGSSATQHGPLPWPQVRAVCLLDTDTHELLDAQVGSMDQGELTLAAQLQGLDQTLTVFDRAYFSAAFLLRWQDGSQRHWLMRAKDNLRHEVVQQLSPHDQIIRMPVSQRARQLNPQLPRHWQARLITAVVAGKARRYITSLLDWRAYSAQALAQMYRQRWEIELAFRDIKQSLHGAQAVLRSKQPDLVKQEVWGLLIAHVLLRRWMGKMAEHAGVAPMRIGFHAAQHAIVGLLYTASLATPGTLPRRLQTLIEQAHYYVLPPRRGERSFPRQ</sequence>
<keyword evidence="4" id="KW-1185">Reference proteome</keyword>
<dbReference type="PANTHER" id="PTHR37529:SF1">
    <property type="entry name" value="TRANSPOSASE INSG FOR INSERTION SEQUENCE ELEMENT IS4-RELATED"/>
    <property type="match status" value="1"/>
</dbReference>
<proteinExistence type="predicted"/>
<evidence type="ECO:0000313" key="4">
    <source>
        <dbReference type="Proteomes" id="UP001597304"/>
    </source>
</evidence>
<dbReference type="NCBIfam" id="NF033592">
    <property type="entry name" value="transpos_IS4_1"/>
    <property type="match status" value="1"/>
</dbReference>
<accession>A0ABW4KXP0</accession>